<accession>A0A974NGM4</accession>
<dbReference type="RefSeq" id="WP_201093748.1">
    <property type="nucleotide sequence ID" value="NZ_CP067393.1"/>
</dbReference>
<dbReference type="Pfam" id="PF01738">
    <property type="entry name" value="DLH"/>
    <property type="match status" value="1"/>
</dbReference>
<dbReference type="PANTHER" id="PTHR22946:SF4">
    <property type="entry name" value="ESTERASE FRSA"/>
    <property type="match status" value="1"/>
</dbReference>
<name>A0A974NGM4_9GAMM</name>
<keyword evidence="3" id="KW-1185">Reference proteome</keyword>
<feature type="domain" description="Dienelactone hydrolase" evidence="1">
    <location>
        <begin position="16"/>
        <end position="235"/>
    </location>
</feature>
<organism evidence="2 3">
    <name type="scientific">Entomomonas asaccharolytica</name>
    <dbReference type="NCBI Taxonomy" id="2785331"/>
    <lineage>
        <taxon>Bacteria</taxon>
        <taxon>Pseudomonadati</taxon>
        <taxon>Pseudomonadota</taxon>
        <taxon>Gammaproteobacteria</taxon>
        <taxon>Pseudomonadales</taxon>
        <taxon>Pseudomonadaceae</taxon>
        <taxon>Entomomonas</taxon>
    </lineage>
</organism>
<sequence>MISQSNISYQYNNQTFEGVLVSPNNVNNKLPALLMTPNWLGITKEAIDLAKQQAEKGYIVFIVDLYGKTVRPQNSQQAGEAMTPLKENRQELRQRMNKALDILLNQNNIDKQKIAAFGFCFGGCCTLELARSGADIKAAISFHGNLDTPNASDAQNIKGSILVLNGANDPMIADDQIIDFFNEMKSAPSVDWQFLNYGGAVHGFTDVTANDPKVKQYNEKVSKRAFNAMNTLLDELFK</sequence>
<keyword evidence="2" id="KW-0378">Hydrolase</keyword>
<evidence type="ECO:0000259" key="1">
    <source>
        <dbReference type="Pfam" id="PF01738"/>
    </source>
</evidence>
<dbReference type="AlphaFoldDB" id="A0A974NGM4"/>
<dbReference type="InterPro" id="IPR002925">
    <property type="entry name" value="Dienelactn_hydro"/>
</dbReference>
<dbReference type="Gene3D" id="3.40.50.1820">
    <property type="entry name" value="alpha/beta hydrolase"/>
    <property type="match status" value="1"/>
</dbReference>
<dbReference type="GO" id="GO:0016787">
    <property type="term" value="F:hydrolase activity"/>
    <property type="evidence" value="ECO:0007669"/>
    <property type="project" value="UniProtKB-KW"/>
</dbReference>
<evidence type="ECO:0000313" key="3">
    <source>
        <dbReference type="Proteomes" id="UP000595278"/>
    </source>
</evidence>
<evidence type="ECO:0000313" key="2">
    <source>
        <dbReference type="EMBL" id="QQP86157.1"/>
    </source>
</evidence>
<dbReference type="Proteomes" id="UP000595278">
    <property type="component" value="Chromosome"/>
</dbReference>
<reference evidence="2 3" key="1">
    <citation type="submission" date="2021-01" db="EMBL/GenBank/DDBJ databases">
        <title>Entomomonas sp. F2A isolated from a house cricket (Acheta domesticus).</title>
        <authorList>
            <person name="Spergser J."/>
            <person name="Busse H.-J."/>
        </authorList>
    </citation>
    <scope>NUCLEOTIDE SEQUENCE [LARGE SCALE GENOMIC DNA]</scope>
    <source>
        <strain evidence="2 3">F2A</strain>
    </source>
</reference>
<dbReference type="PANTHER" id="PTHR22946">
    <property type="entry name" value="DIENELACTONE HYDROLASE DOMAIN-CONTAINING PROTEIN-RELATED"/>
    <property type="match status" value="1"/>
</dbReference>
<dbReference type="SUPFAM" id="SSF53474">
    <property type="entry name" value="alpha/beta-Hydrolases"/>
    <property type="match status" value="1"/>
</dbReference>
<dbReference type="EMBL" id="CP067393">
    <property type="protein sequence ID" value="QQP86157.1"/>
    <property type="molecule type" value="Genomic_DNA"/>
</dbReference>
<dbReference type="InterPro" id="IPR029058">
    <property type="entry name" value="AB_hydrolase_fold"/>
</dbReference>
<dbReference type="KEGG" id="eaz:JHT90_02590"/>
<protein>
    <submittedName>
        <fullName evidence="2">Dienelactone hydrolase family protein</fullName>
    </submittedName>
</protein>
<gene>
    <name evidence="2" type="ORF">JHT90_02590</name>
</gene>
<dbReference type="InterPro" id="IPR050261">
    <property type="entry name" value="FrsA_esterase"/>
</dbReference>
<proteinExistence type="predicted"/>